<evidence type="ECO:0000256" key="2">
    <source>
        <dbReference type="SAM" id="MobiDB-lite"/>
    </source>
</evidence>
<dbReference type="GO" id="GO:0046856">
    <property type="term" value="P:phosphatidylinositol dephosphorylation"/>
    <property type="evidence" value="ECO:0007669"/>
    <property type="project" value="InterPro"/>
</dbReference>
<feature type="compositionally biased region" description="Pro residues" evidence="2">
    <location>
        <begin position="14"/>
        <end position="23"/>
    </location>
</feature>
<dbReference type="GO" id="GO:0005829">
    <property type="term" value="C:cytosol"/>
    <property type="evidence" value="ECO:0007669"/>
    <property type="project" value="TreeGrafter"/>
</dbReference>
<dbReference type="Pfam" id="PF16776">
    <property type="entry name" value="INPP5B_PH"/>
    <property type="match status" value="1"/>
</dbReference>
<dbReference type="InterPro" id="IPR037793">
    <property type="entry name" value="OCRL1/INPP5B_INPP5c"/>
</dbReference>
<dbReference type="Gene3D" id="2.30.29.110">
    <property type="match status" value="1"/>
</dbReference>
<dbReference type="SMART" id="SM00128">
    <property type="entry name" value="IPPc"/>
    <property type="match status" value="1"/>
</dbReference>
<dbReference type="InterPro" id="IPR031896">
    <property type="entry name" value="INPP5B_PH_dom"/>
</dbReference>
<dbReference type="GO" id="GO:0016020">
    <property type="term" value="C:membrane"/>
    <property type="evidence" value="ECO:0007669"/>
    <property type="project" value="TreeGrafter"/>
</dbReference>
<dbReference type="SUPFAM" id="SSF56219">
    <property type="entry name" value="DNase I-like"/>
    <property type="match status" value="1"/>
</dbReference>
<accession>A0AA35KPC5</accession>
<dbReference type="InterPro" id="IPR000300">
    <property type="entry name" value="IPPc"/>
</dbReference>
<dbReference type="EC" id="3.1.3.36" evidence="1"/>
<feature type="region of interest" description="Disordered" evidence="2">
    <location>
        <begin position="1"/>
        <end position="42"/>
    </location>
</feature>
<evidence type="ECO:0000259" key="3">
    <source>
        <dbReference type="SMART" id="SM00128"/>
    </source>
</evidence>
<evidence type="ECO:0000313" key="4">
    <source>
        <dbReference type="EMBL" id="CAI5781866.1"/>
    </source>
</evidence>
<dbReference type="PANTHER" id="PTHR11200:SF300">
    <property type="entry name" value="TYPE II INOSITOL 1,4,5-TRISPHOSPHATE 5-PHOSPHATASE"/>
    <property type="match status" value="1"/>
</dbReference>
<dbReference type="Gene3D" id="3.60.10.10">
    <property type="entry name" value="Endonuclease/exonuclease/phosphatase"/>
    <property type="match status" value="1"/>
</dbReference>
<dbReference type="InterPro" id="IPR046985">
    <property type="entry name" value="IP5"/>
</dbReference>
<dbReference type="Pfam" id="PF22669">
    <property type="entry name" value="Exo_endo_phos2"/>
    <property type="match status" value="1"/>
</dbReference>
<dbReference type="FunFam" id="3.60.10.10:FF:000004">
    <property type="entry name" value="Type II inositol 1,4,5-trisphosphate 5-phosphatase"/>
    <property type="match status" value="1"/>
</dbReference>
<dbReference type="AlphaFoldDB" id="A0AA35KPC5"/>
<evidence type="ECO:0000313" key="5">
    <source>
        <dbReference type="Proteomes" id="UP001178461"/>
    </source>
</evidence>
<evidence type="ECO:0000256" key="1">
    <source>
        <dbReference type="ARBA" id="ARBA00013044"/>
    </source>
</evidence>
<protein>
    <recommendedName>
        <fullName evidence="1">phosphoinositide 5-phosphatase</fullName>
        <ecNumber evidence="1">3.1.3.36</ecNumber>
    </recommendedName>
</protein>
<dbReference type="Proteomes" id="UP001178461">
    <property type="component" value="Chromosome 8"/>
</dbReference>
<organism evidence="4 5">
    <name type="scientific">Podarcis lilfordi</name>
    <name type="common">Lilford's wall lizard</name>
    <dbReference type="NCBI Taxonomy" id="74358"/>
    <lineage>
        <taxon>Eukaryota</taxon>
        <taxon>Metazoa</taxon>
        <taxon>Chordata</taxon>
        <taxon>Craniata</taxon>
        <taxon>Vertebrata</taxon>
        <taxon>Euteleostomi</taxon>
        <taxon>Lepidosauria</taxon>
        <taxon>Squamata</taxon>
        <taxon>Bifurcata</taxon>
        <taxon>Unidentata</taxon>
        <taxon>Episquamata</taxon>
        <taxon>Laterata</taxon>
        <taxon>Lacertibaenia</taxon>
        <taxon>Lacertidae</taxon>
        <taxon>Podarcis</taxon>
    </lineage>
</organism>
<feature type="region of interest" description="Disordered" evidence="2">
    <location>
        <begin position="215"/>
        <end position="262"/>
    </location>
</feature>
<gene>
    <name evidence="4" type="ORF">PODLI_1B027672</name>
</gene>
<dbReference type="GO" id="GO:0004439">
    <property type="term" value="F:phosphatidylinositol-4,5-bisphosphate 5-phosphatase activity"/>
    <property type="evidence" value="ECO:0007669"/>
    <property type="project" value="UniProtKB-EC"/>
</dbReference>
<dbReference type="PANTHER" id="PTHR11200">
    <property type="entry name" value="INOSITOL 5-PHOSPHATASE"/>
    <property type="match status" value="1"/>
</dbReference>
<dbReference type="EMBL" id="OX395133">
    <property type="protein sequence ID" value="CAI5781866.1"/>
    <property type="molecule type" value="Genomic_DNA"/>
</dbReference>
<keyword evidence="5" id="KW-1185">Reference proteome</keyword>
<dbReference type="InterPro" id="IPR036691">
    <property type="entry name" value="Endo/exonu/phosph_ase_sf"/>
</dbReference>
<sequence>MRRRPPPLAFLRPPGRPEPPRQPRPGRRRDPSSPPAPPCSRKEACRLQRRRFLLGSVPDAPRLRRGLPAGSGRPSPSCSSSWECRLLRHPRRMDQSVPIQEALSAGETCLVAVQGLLAGGESRLLGLVESHGKAMICLYSHRRMAITAEDVRLEKVLLLQDGFAVEEVAGENDLHIVGSDVTVQIISSDANLLVQLPFGSQTQTFLTEVRKRCSPAGVAGNEDPKQKGKQPPAMNQMGSTSGASPAAAVPKPNKPKNDITSEMVRSSSVLVSEEMRGLSMQTFGLRDTIIKSQLLQKEDEYTYLQGFKFFVGTYNVNGQSPKETLQPWLSHDAEPPDIYCVGFQELDLSKEAFFFNDTPKEEEWFKAVTESLHPEAKYAKVKLIRLVGILMLFYIRTELAVHVSEVEAETVGTGIMGRMGNKGGVAIRFRFHNTTVCFVNAHLAAHTEEYERRNQDFRDICGRMQFCPPEPGLPPLTIGKHDVVLWLGDLNYRLEEQDVERVKKLVEAHDFATLYQHDQLKKQMEAKAVFEGFLEGEISFQPTYKYNTGSDDWDTSEKCRTPAWCDRILWRGKNISQLSYRSHMALRGSDHKPVSAIFDIGVGIRLPQAQLV</sequence>
<dbReference type="CDD" id="cd09093">
    <property type="entry name" value="INPP5c_INPP5B"/>
    <property type="match status" value="1"/>
</dbReference>
<feature type="region of interest" description="Disordered" evidence="2">
    <location>
        <begin position="58"/>
        <end position="78"/>
    </location>
</feature>
<proteinExistence type="predicted"/>
<feature type="domain" description="Inositol polyphosphate-related phosphatase" evidence="3">
    <location>
        <begin position="305"/>
        <end position="607"/>
    </location>
</feature>
<reference evidence="4" key="1">
    <citation type="submission" date="2022-12" db="EMBL/GenBank/DDBJ databases">
        <authorList>
            <person name="Alioto T."/>
            <person name="Alioto T."/>
            <person name="Gomez Garrido J."/>
        </authorList>
    </citation>
    <scope>NUCLEOTIDE SEQUENCE</scope>
</reference>
<name>A0AA35KPC5_9SAUR</name>
<dbReference type="GO" id="GO:0052658">
    <property type="term" value="F:inositol-1,4,5-trisphosphate 5-phosphatase activity"/>
    <property type="evidence" value="ECO:0007669"/>
    <property type="project" value="TreeGrafter"/>
</dbReference>